<keyword evidence="9 11" id="KW-0278">Fertilization</keyword>
<feature type="domain" description="Sushi" evidence="15">
    <location>
        <begin position="29"/>
        <end position="91"/>
    </location>
</feature>
<gene>
    <name evidence="16" type="ORF">LTLLF_119935</name>
</gene>
<evidence type="ECO:0000259" key="15">
    <source>
        <dbReference type="PROSITE" id="PS50923"/>
    </source>
</evidence>
<evidence type="ECO:0000256" key="12">
    <source>
        <dbReference type="PROSITE-ProRule" id="PRU00302"/>
    </source>
</evidence>
<comment type="function">
    <text evidence="11">May be involved in the fusion of the spermatozoa with the oocyte during fertilization.</text>
</comment>
<dbReference type="EMBL" id="JAATJU010014699">
    <property type="protein sequence ID" value="KAH0517688.1"/>
    <property type="molecule type" value="Genomic_DNA"/>
</dbReference>
<comment type="subcellular location">
    <subcellularLocation>
        <location evidence="11">Cytoplasmic vesicle</location>
        <location evidence="11">Secretory vesicle</location>
        <location evidence="11">Acrosome inner membrane</location>
    </subcellularLocation>
    <subcellularLocation>
        <location evidence="1">Membrane</location>
        <topology evidence="1">Single-pass membrane protein</topology>
    </subcellularLocation>
</comment>
<feature type="disulfide bond" evidence="12">
    <location>
        <begin position="252"/>
        <end position="279"/>
    </location>
</feature>
<comment type="caution">
    <text evidence="16">The sequence shown here is derived from an EMBL/GenBank/DDBJ whole genome shotgun (WGS) entry which is preliminary data.</text>
</comment>
<dbReference type="InterPro" id="IPR017341">
    <property type="entry name" value="CD46"/>
</dbReference>
<feature type="domain" description="Sushi" evidence="15">
    <location>
        <begin position="92"/>
        <end position="154"/>
    </location>
</feature>
<feature type="domain" description="Sushi" evidence="15">
    <location>
        <begin position="155"/>
        <end position="221"/>
    </location>
</feature>
<evidence type="ECO:0000256" key="2">
    <source>
        <dbReference type="ARBA" id="ARBA00017517"/>
    </source>
</evidence>
<dbReference type="Gene3D" id="2.10.70.10">
    <property type="entry name" value="Complement Module, domain 1"/>
    <property type="match status" value="4"/>
</dbReference>
<dbReference type="GO" id="GO:0009986">
    <property type="term" value="C:cell surface"/>
    <property type="evidence" value="ECO:0007669"/>
    <property type="project" value="InterPro"/>
</dbReference>
<feature type="chain" id="PRO_5035177620" description="Membrane cofactor protein" evidence="14">
    <location>
        <begin position="33"/>
        <end position="332"/>
    </location>
</feature>
<evidence type="ECO:0000256" key="10">
    <source>
        <dbReference type="ARBA" id="ARBA00047055"/>
    </source>
</evidence>
<dbReference type="PROSITE" id="PS50923">
    <property type="entry name" value="SUSHI"/>
    <property type="match status" value="4"/>
</dbReference>
<dbReference type="Proteomes" id="UP000710432">
    <property type="component" value="Unassembled WGS sequence"/>
</dbReference>
<evidence type="ECO:0000256" key="8">
    <source>
        <dbReference type="ARBA" id="ARBA00023180"/>
    </source>
</evidence>
<evidence type="ECO:0000256" key="14">
    <source>
        <dbReference type="SAM" id="SignalP"/>
    </source>
</evidence>
<evidence type="ECO:0000256" key="3">
    <source>
        <dbReference type="ARBA" id="ARBA00022659"/>
    </source>
</evidence>
<comment type="subunit">
    <text evidence="10">Interacts with C3b. Interacts with C4b. Interacts with moesin/MSN.</text>
</comment>
<feature type="region of interest" description="Disordered" evidence="13">
    <location>
        <begin position="277"/>
        <end position="300"/>
    </location>
</feature>
<comment type="caution">
    <text evidence="12">Lacks conserved residue(s) required for the propagation of feature annotation.</text>
</comment>
<feature type="domain" description="Sushi" evidence="15">
    <location>
        <begin position="222"/>
        <end position="281"/>
    </location>
</feature>
<evidence type="ECO:0000256" key="6">
    <source>
        <dbReference type="ARBA" id="ARBA00023136"/>
    </source>
</evidence>
<dbReference type="AlphaFoldDB" id="A0A8J6L2T3"/>
<feature type="signal peptide" evidence="14">
    <location>
        <begin position="1"/>
        <end position="32"/>
    </location>
</feature>
<accession>A0A8J6L2T3</accession>
<dbReference type="InterPro" id="IPR035976">
    <property type="entry name" value="Sushi/SCR/CCP_sf"/>
</dbReference>
<feature type="non-terminal residue" evidence="16">
    <location>
        <position position="1"/>
    </location>
</feature>
<dbReference type="InterPro" id="IPR000436">
    <property type="entry name" value="Sushi_SCR_CCP_dom"/>
</dbReference>
<feature type="compositionally biased region" description="Pro residues" evidence="13">
    <location>
        <begin position="277"/>
        <end position="296"/>
    </location>
</feature>
<keyword evidence="7 12" id="KW-1015">Disulfide bond</keyword>
<reference evidence="16" key="1">
    <citation type="submission" date="2020-03" db="EMBL/GenBank/DDBJ databases">
        <title>Studies in the Genomics of Life Span.</title>
        <authorList>
            <person name="Glass D."/>
        </authorList>
    </citation>
    <scope>NUCLEOTIDE SEQUENCE</scope>
    <source>
        <strain evidence="16">LTLLF</strain>
        <tissue evidence="16">Muscle</tissue>
    </source>
</reference>
<evidence type="ECO:0000256" key="5">
    <source>
        <dbReference type="ARBA" id="ARBA00022737"/>
    </source>
</evidence>
<evidence type="ECO:0000256" key="7">
    <source>
        <dbReference type="ARBA" id="ARBA00023157"/>
    </source>
</evidence>
<dbReference type="InterPro" id="IPR050350">
    <property type="entry name" value="Compl-Cell_Adhes-Reg"/>
</dbReference>
<evidence type="ECO:0000256" key="11">
    <source>
        <dbReference type="PIRNR" id="PIRNR037971"/>
    </source>
</evidence>
<dbReference type="PIRSF" id="PIRSF037971">
    <property type="entry name" value="TLX_CD46"/>
    <property type="match status" value="1"/>
</dbReference>
<proteinExistence type="predicted"/>
<evidence type="ECO:0000313" key="16">
    <source>
        <dbReference type="EMBL" id="KAH0517688.1"/>
    </source>
</evidence>
<evidence type="ECO:0000313" key="17">
    <source>
        <dbReference type="Proteomes" id="UP000710432"/>
    </source>
</evidence>
<dbReference type="CDD" id="cd00033">
    <property type="entry name" value="CCP"/>
    <property type="match status" value="4"/>
</dbReference>
<keyword evidence="6 11" id="KW-0472">Membrane</keyword>
<evidence type="ECO:0000256" key="1">
    <source>
        <dbReference type="ARBA" id="ARBA00004167"/>
    </source>
</evidence>
<name>A0A8J6L2T3_MICOH</name>
<keyword evidence="3 12" id="KW-0768">Sushi</keyword>
<evidence type="ECO:0000256" key="4">
    <source>
        <dbReference type="ARBA" id="ARBA00022729"/>
    </source>
</evidence>
<keyword evidence="5" id="KW-0677">Repeat</keyword>
<dbReference type="FunFam" id="2.10.70.10:FF:000014">
    <property type="entry name" value="Membrane cofactor protein"/>
    <property type="match status" value="1"/>
</dbReference>
<dbReference type="PANTHER" id="PTHR19325">
    <property type="entry name" value="COMPLEMENT COMPONENT-RELATED SUSHI DOMAIN-CONTAINING"/>
    <property type="match status" value="1"/>
</dbReference>
<dbReference type="SMART" id="SM00032">
    <property type="entry name" value="CCP"/>
    <property type="match status" value="4"/>
</dbReference>
<dbReference type="GO" id="GO:0007338">
    <property type="term" value="P:single fertilization"/>
    <property type="evidence" value="ECO:0007669"/>
    <property type="project" value="UniProtKB-UniRule"/>
</dbReference>
<protein>
    <recommendedName>
        <fullName evidence="2 11">Membrane cofactor protein</fullName>
    </recommendedName>
</protein>
<keyword evidence="4 14" id="KW-0732">Signal</keyword>
<dbReference type="PANTHER" id="PTHR19325:SF521">
    <property type="entry name" value="MEMBRANE COFACTOR PROTEIN"/>
    <property type="match status" value="1"/>
</dbReference>
<sequence>MPLQHQPEHFSAQRFLVPLLVALMSTSTDACGKPPWFPNMQLNGAKDSYGTGEKVEYSCRPGYTRRPTVNISSVCTADGQWSTVSKDACYKKSCPRQEDPLNGQVNYLNGSSEFGTQIQYTCHPGFVLIGDVILYCLLAGSDVQWSADPPICTKILCQPPPNIKNGEFFPSHKDVFEYHEVATYQCNRVPPGQDELSLVGERQIYCSENREWSANPPECKVVRCPYPVIQKGRQTSGFSRKYSYRARVMFECNQGLFLHGSETVMCEGNNTWQPPIPICRSEPPPPSPLPPPPPAIPSSTSVLSSIKGEALGFGDSKGWIISLIMMAVLEIQ</sequence>
<organism evidence="16 17">
    <name type="scientific">Microtus ochrogaster</name>
    <name type="common">Prairie vole</name>
    <dbReference type="NCBI Taxonomy" id="79684"/>
    <lineage>
        <taxon>Eukaryota</taxon>
        <taxon>Metazoa</taxon>
        <taxon>Chordata</taxon>
        <taxon>Craniata</taxon>
        <taxon>Vertebrata</taxon>
        <taxon>Euteleostomi</taxon>
        <taxon>Mammalia</taxon>
        <taxon>Eutheria</taxon>
        <taxon>Euarchontoglires</taxon>
        <taxon>Glires</taxon>
        <taxon>Rodentia</taxon>
        <taxon>Myomorpha</taxon>
        <taxon>Muroidea</taxon>
        <taxon>Cricetidae</taxon>
        <taxon>Arvicolinae</taxon>
        <taxon>Microtus</taxon>
    </lineage>
</organism>
<keyword evidence="8" id="KW-0325">Glycoprotein</keyword>
<evidence type="ECO:0000256" key="9">
    <source>
        <dbReference type="ARBA" id="ARBA00023279"/>
    </source>
</evidence>
<dbReference type="Pfam" id="PF00084">
    <property type="entry name" value="Sushi"/>
    <property type="match status" value="4"/>
</dbReference>
<dbReference type="SUPFAM" id="SSF57535">
    <property type="entry name" value="Complement control module/SCR domain"/>
    <property type="match status" value="4"/>
</dbReference>
<evidence type="ECO:0000256" key="13">
    <source>
        <dbReference type="SAM" id="MobiDB-lite"/>
    </source>
</evidence>
<dbReference type="GO" id="GO:0002079">
    <property type="term" value="C:inner acrosomal membrane"/>
    <property type="evidence" value="ECO:0007669"/>
    <property type="project" value="UniProtKB-SubCell"/>
</dbReference>